<dbReference type="PROSITE" id="PS50998">
    <property type="entry name" value="GLA_2"/>
    <property type="match status" value="1"/>
</dbReference>
<evidence type="ECO:0000256" key="17">
    <source>
        <dbReference type="SAM" id="MobiDB-lite"/>
    </source>
</evidence>
<dbReference type="SMART" id="SM00069">
    <property type="entry name" value="GLA"/>
    <property type="match status" value="1"/>
</dbReference>
<dbReference type="PANTHER" id="PTHR24278">
    <property type="entry name" value="COAGULATION FACTOR"/>
    <property type="match status" value="1"/>
</dbReference>
<dbReference type="CDD" id="cd00190">
    <property type="entry name" value="Tryp_SPc"/>
    <property type="match status" value="1"/>
</dbReference>
<evidence type="ECO:0000256" key="1">
    <source>
        <dbReference type="ARBA" id="ARBA00001239"/>
    </source>
</evidence>
<evidence type="ECO:0000259" key="19">
    <source>
        <dbReference type="PROSITE" id="PS50026"/>
    </source>
</evidence>
<evidence type="ECO:0000256" key="5">
    <source>
        <dbReference type="ARBA" id="ARBA00022525"/>
    </source>
</evidence>
<evidence type="ECO:0000313" key="23">
    <source>
        <dbReference type="Proteomes" id="UP001230051"/>
    </source>
</evidence>
<comment type="subcellular location">
    <subcellularLocation>
        <location evidence="2">Secreted</location>
    </subcellularLocation>
</comment>
<evidence type="ECO:0000256" key="8">
    <source>
        <dbReference type="ARBA" id="ARBA00022729"/>
    </source>
</evidence>
<dbReference type="GO" id="GO:0007596">
    <property type="term" value="P:blood coagulation"/>
    <property type="evidence" value="ECO:0007669"/>
    <property type="project" value="InterPro"/>
</dbReference>
<comment type="caution">
    <text evidence="22">The sequence shown here is derived from an EMBL/GenBank/DDBJ whole genome shotgun (WGS) entry which is preliminary data.</text>
</comment>
<dbReference type="SMART" id="SM00020">
    <property type="entry name" value="Tryp_SPc"/>
    <property type="match status" value="1"/>
</dbReference>
<dbReference type="GO" id="GO:0004252">
    <property type="term" value="F:serine-type endopeptidase activity"/>
    <property type="evidence" value="ECO:0007669"/>
    <property type="project" value="UniProtKB-EC"/>
</dbReference>
<protein>
    <recommendedName>
        <fullName evidence="3">coagulation factor Xa</fullName>
        <ecNumber evidence="3">3.4.21.6</ecNumber>
    </recommendedName>
</protein>
<evidence type="ECO:0000259" key="20">
    <source>
        <dbReference type="PROSITE" id="PS50240"/>
    </source>
</evidence>
<dbReference type="PROSITE" id="PS00134">
    <property type="entry name" value="TRYPSIN_HIS"/>
    <property type="match status" value="1"/>
</dbReference>
<dbReference type="PROSITE" id="PS00022">
    <property type="entry name" value="EGF_1"/>
    <property type="match status" value="1"/>
</dbReference>
<dbReference type="InterPro" id="IPR050442">
    <property type="entry name" value="Peptidase_S1_coag_factors"/>
</dbReference>
<keyword evidence="6 15" id="KW-0245">EGF-like domain</keyword>
<dbReference type="Gene3D" id="2.40.10.10">
    <property type="entry name" value="Trypsin-like serine proteases"/>
    <property type="match status" value="2"/>
</dbReference>
<dbReference type="PROSITE" id="PS01186">
    <property type="entry name" value="EGF_2"/>
    <property type="match status" value="1"/>
</dbReference>
<keyword evidence="8 18" id="KW-0732">Signal</keyword>
<dbReference type="GO" id="GO:0006508">
    <property type="term" value="P:proteolysis"/>
    <property type="evidence" value="ECO:0007669"/>
    <property type="project" value="UniProtKB-KW"/>
</dbReference>
<dbReference type="InterPro" id="IPR000742">
    <property type="entry name" value="EGF"/>
</dbReference>
<keyword evidence="11" id="KW-0106">Calcium</keyword>
<dbReference type="InterPro" id="IPR035972">
    <property type="entry name" value="GLA-like_dom_SF"/>
</dbReference>
<dbReference type="SUPFAM" id="SSF57630">
    <property type="entry name" value="GLA-domain"/>
    <property type="match status" value="1"/>
</dbReference>
<feature type="active site" description="Charge relay system" evidence="14">
    <location>
        <position position="417"/>
    </location>
</feature>
<keyword evidence="5" id="KW-0964">Secreted</keyword>
<dbReference type="PRINTS" id="PR00722">
    <property type="entry name" value="CHYMOTRYPSIN"/>
</dbReference>
<dbReference type="PROSITE" id="PS50240">
    <property type="entry name" value="TRYPSIN_DOM"/>
    <property type="match status" value="1"/>
</dbReference>
<dbReference type="InterPro" id="IPR001881">
    <property type="entry name" value="EGF-like_Ca-bd_dom"/>
</dbReference>
<dbReference type="SMART" id="SM00179">
    <property type="entry name" value="EGF_CA"/>
    <property type="match status" value="1"/>
</dbReference>
<dbReference type="Pfam" id="PF00008">
    <property type="entry name" value="EGF"/>
    <property type="match status" value="1"/>
</dbReference>
<dbReference type="Pfam" id="PF14670">
    <property type="entry name" value="FXa_inhibition"/>
    <property type="match status" value="1"/>
</dbReference>
<keyword evidence="9" id="KW-0677">Repeat</keyword>
<dbReference type="FunFam" id="4.10.740.10:FF:000001">
    <property type="entry name" value="vitamin K-dependent protein S"/>
    <property type="match status" value="1"/>
</dbReference>
<evidence type="ECO:0000256" key="9">
    <source>
        <dbReference type="ARBA" id="ARBA00022737"/>
    </source>
</evidence>
<evidence type="ECO:0000259" key="21">
    <source>
        <dbReference type="PROSITE" id="PS50998"/>
    </source>
</evidence>
<dbReference type="InterPro" id="IPR018097">
    <property type="entry name" value="EGF_Ca-bd_CS"/>
</dbReference>
<dbReference type="PIRSF" id="PIRSF001143">
    <property type="entry name" value="Factor_X"/>
    <property type="match status" value="1"/>
</dbReference>
<dbReference type="InterPro" id="IPR000152">
    <property type="entry name" value="EGF-type_Asp/Asn_hydroxyl_site"/>
</dbReference>
<keyword evidence="7 16" id="KW-0645">Protease</keyword>
<feature type="chain" id="PRO_5042071822" description="coagulation factor Xa" evidence="18">
    <location>
        <begin position="21"/>
        <end position="467"/>
    </location>
</feature>
<evidence type="ECO:0000256" key="13">
    <source>
        <dbReference type="ARBA" id="ARBA00023180"/>
    </source>
</evidence>
<feature type="domain" description="Gla" evidence="21">
    <location>
        <begin position="39"/>
        <end position="85"/>
    </location>
</feature>
<feature type="active site" description="Charge relay system" evidence="14">
    <location>
        <position position="320"/>
    </location>
</feature>
<dbReference type="GO" id="GO:0005509">
    <property type="term" value="F:calcium ion binding"/>
    <property type="evidence" value="ECO:0007669"/>
    <property type="project" value="InterPro"/>
</dbReference>
<evidence type="ECO:0000256" key="2">
    <source>
        <dbReference type="ARBA" id="ARBA00004613"/>
    </source>
</evidence>
<accession>A0AAD8G967</accession>
<dbReference type="FunFam" id="2.10.25.10:FF:000162">
    <property type="entry name" value="Coagulation factor X (Predicted)"/>
    <property type="match status" value="1"/>
</dbReference>
<dbReference type="Gene3D" id="2.10.25.10">
    <property type="entry name" value="Laminin"/>
    <property type="match status" value="2"/>
</dbReference>
<feature type="compositionally biased region" description="Polar residues" evidence="17">
    <location>
        <begin position="206"/>
        <end position="220"/>
    </location>
</feature>
<organism evidence="22 23">
    <name type="scientific">Acipenser oxyrinchus oxyrinchus</name>
    <dbReference type="NCBI Taxonomy" id="40147"/>
    <lineage>
        <taxon>Eukaryota</taxon>
        <taxon>Metazoa</taxon>
        <taxon>Chordata</taxon>
        <taxon>Craniata</taxon>
        <taxon>Vertebrata</taxon>
        <taxon>Euteleostomi</taxon>
        <taxon>Actinopterygii</taxon>
        <taxon>Chondrostei</taxon>
        <taxon>Acipenseriformes</taxon>
        <taxon>Acipenseridae</taxon>
        <taxon>Acipenser</taxon>
    </lineage>
</organism>
<dbReference type="Gene3D" id="4.10.740.10">
    <property type="entry name" value="Coagulation Factor IX"/>
    <property type="match status" value="1"/>
</dbReference>
<evidence type="ECO:0000256" key="7">
    <source>
        <dbReference type="ARBA" id="ARBA00022670"/>
    </source>
</evidence>
<dbReference type="PROSITE" id="PS01187">
    <property type="entry name" value="EGF_CA"/>
    <property type="match status" value="1"/>
</dbReference>
<comment type="catalytic activity">
    <reaction evidence="1">
        <text>Selective cleavage of Arg-|-Thr and then Arg-|-Ile bonds in prothrombin to form thrombin.</text>
        <dbReference type="EC" id="3.4.21.6"/>
    </reaction>
</comment>
<keyword evidence="23" id="KW-1185">Reference proteome</keyword>
<dbReference type="GO" id="GO:0005615">
    <property type="term" value="C:extracellular space"/>
    <property type="evidence" value="ECO:0007669"/>
    <property type="project" value="TreeGrafter"/>
</dbReference>
<dbReference type="InterPro" id="IPR043504">
    <property type="entry name" value="Peptidase_S1_PA_chymotrypsin"/>
</dbReference>
<dbReference type="InterPro" id="IPR009003">
    <property type="entry name" value="Peptidase_S1_PA"/>
</dbReference>
<sequence length="467" mass="52909">MKAQLLWICLSFFSLTFTEANGIVLSQESASQVFRRHKRANSFFEELKQGNLERECMEERCSYEEAREVFEKEEPTNEFWNKHVDGDQCEKKPCQNNAGCKDGIGAYTCLCNEGFQGKNCEIEIPKLCETNNGDCDHFCKVERDVKCSCVEGYKLGEDGKSCISDALFPCGLLQTSKTRSIFEVVEPLPEEELALRQNMSHSLQSAPESTLTEAKNSTDLNPIDTPENENIRVVGGKECPLGHCPWQALLVNEDGMGFCGGTILNNRIVLTAAHCMNQTKYFTVVLGEFDTQKEEGRETTHHVEKVLIHNRYVQRTYNNDIALVKLKDPIKFSQYIIPACLPNREFAEQVLMNQPFAQISGFGRVHERGRQSTKLQKLNVPYVDRHVCIESSLFKITANMFCAGYENEEMDACQGDSGGPHVTEHKGTWFVTGIVSWGEGCARKGKYGIYTQVSRYLWWIQQAMNTI</sequence>
<dbReference type="SUPFAM" id="SSF57196">
    <property type="entry name" value="EGF/Laminin"/>
    <property type="match status" value="2"/>
</dbReference>
<feature type="domain" description="EGF-like" evidence="19">
    <location>
        <begin position="85"/>
        <end position="121"/>
    </location>
</feature>
<keyword evidence="16" id="KW-0720">Serine protease</keyword>
<evidence type="ECO:0000256" key="3">
    <source>
        <dbReference type="ARBA" id="ARBA00012181"/>
    </source>
</evidence>
<feature type="disulfide bond" evidence="15">
    <location>
        <begin position="111"/>
        <end position="120"/>
    </location>
</feature>
<evidence type="ECO:0000256" key="6">
    <source>
        <dbReference type="ARBA" id="ARBA00022536"/>
    </source>
</evidence>
<evidence type="ECO:0000256" key="4">
    <source>
        <dbReference type="ARBA" id="ARBA00022479"/>
    </source>
</evidence>
<evidence type="ECO:0000256" key="14">
    <source>
        <dbReference type="PIRSR" id="PIRSR001143-1"/>
    </source>
</evidence>
<dbReference type="CDD" id="cd00054">
    <property type="entry name" value="EGF_CA"/>
    <property type="match status" value="1"/>
</dbReference>
<dbReference type="InterPro" id="IPR017857">
    <property type="entry name" value="Coagulation_fac-like_Gla_dom"/>
</dbReference>
<dbReference type="InterPro" id="IPR001314">
    <property type="entry name" value="Peptidase_S1A"/>
</dbReference>
<dbReference type="FunFam" id="2.40.10.10:FF:000013">
    <property type="entry name" value="Coagulation factor X"/>
    <property type="match status" value="1"/>
</dbReference>
<feature type="domain" description="Peptidase S1" evidence="20">
    <location>
        <begin position="233"/>
        <end position="465"/>
    </location>
</feature>
<keyword evidence="10 16" id="KW-0378">Hydrolase</keyword>
<dbReference type="Proteomes" id="UP001230051">
    <property type="component" value="Unassembled WGS sequence"/>
</dbReference>
<dbReference type="PROSITE" id="PS00011">
    <property type="entry name" value="GLA_1"/>
    <property type="match status" value="1"/>
</dbReference>
<name>A0AAD8G967_ACIOX</name>
<dbReference type="InterPro" id="IPR012224">
    <property type="entry name" value="Pept_S1A_FX"/>
</dbReference>
<feature type="signal peptide" evidence="18">
    <location>
        <begin position="1"/>
        <end position="20"/>
    </location>
</feature>
<dbReference type="PROSITE" id="PS00010">
    <property type="entry name" value="ASX_HYDROXYL"/>
    <property type="match status" value="1"/>
</dbReference>
<evidence type="ECO:0000256" key="11">
    <source>
        <dbReference type="ARBA" id="ARBA00022837"/>
    </source>
</evidence>
<reference evidence="22" key="1">
    <citation type="submission" date="2022-02" db="EMBL/GenBank/DDBJ databases">
        <title>Atlantic sturgeon de novo genome assembly.</title>
        <authorList>
            <person name="Stock M."/>
            <person name="Klopp C."/>
            <person name="Guiguen Y."/>
            <person name="Cabau C."/>
            <person name="Parinello H."/>
            <person name="Santidrian Yebra-Pimentel E."/>
            <person name="Kuhl H."/>
            <person name="Dirks R.P."/>
            <person name="Guessner J."/>
            <person name="Wuertz S."/>
            <person name="Du K."/>
            <person name="Schartl M."/>
        </authorList>
    </citation>
    <scope>NUCLEOTIDE SEQUENCE</scope>
    <source>
        <strain evidence="22">STURGEONOMICS-FGT-2020</strain>
        <tissue evidence="22">Whole blood</tissue>
    </source>
</reference>
<dbReference type="InterPro" id="IPR033116">
    <property type="entry name" value="TRYPSIN_SER"/>
</dbReference>
<evidence type="ECO:0000256" key="10">
    <source>
        <dbReference type="ARBA" id="ARBA00022801"/>
    </source>
</evidence>
<dbReference type="EMBL" id="JAGXEW010000007">
    <property type="protein sequence ID" value="KAK1170016.1"/>
    <property type="molecule type" value="Genomic_DNA"/>
</dbReference>
<evidence type="ECO:0000256" key="12">
    <source>
        <dbReference type="ARBA" id="ARBA00023157"/>
    </source>
</evidence>
<evidence type="ECO:0000313" key="22">
    <source>
        <dbReference type="EMBL" id="KAK1170016.1"/>
    </source>
</evidence>
<keyword evidence="13" id="KW-0325">Glycoprotein</keyword>
<feature type="region of interest" description="Disordered" evidence="17">
    <location>
        <begin position="206"/>
        <end position="227"/>
    </location>
</feature>
<dbReference type="PRINTS" id="PR00001">
    <property type="entry name" value="GLABLOOD"/>
</dbReference>
<evidence type="ECO:0000256" key="18">
    <source>
        <dbReference type="SAM" id="SignalP"/>
    </source>
</evidence>
<gene>
    <name evidence="22" type="primary">F10</name>
    <name evidence="22" type="ORF">AOXY_G8949</name>
</gene>
<comment type="caution">
    <text evidence="15">Lacks conserved residue(s) required for the propagation of feature annotation.</text>
</comment>
<evidence type="ECO:0000256" key="16">
    <source>
        <dbReference type="RuleBase" id="RU363034"/>
    </source>
</evidence>
<dbReference type="EC" id="3.4.21.6" evidence="3"/>
<dbReference type="AlphaFoldDB" id="A0AAD8G967"/>
<proteinExistence type="predicted"/>
<dbReference type="SUPFAM" id="SSF50494">
    <property type="entry name" value="Trypsin-like serine proteases"/>
    <property type="match status" value="1"/>
</dbReference>
<dbReference type="Pfam" id="PF00089">
    <property type="entry name" value="Trypsin"/>
    <property type="match status" value="1"/>
</dbReference>
<dbReference type="InterPro" id="IPR000294">
    <property type="entry name" value="GLA_domain"/>
</dbReference>
<dbReference type="PROSITE" id="PS50026">
    <property type="entry name" value="EGF_3"/>
    <property type="match status" value="1"/>
</dbReference>
<dbReference type="InterPro" id="IPR018114">
    <property type="entry name" value="TRYPSIN_HIS"/>
</dbReference>
<keyword evidence="4" id="KW-0301">Gamma-carboxyglutamic acid</keyword>
<dbReference type="SMART" id="SM00181">
    <property type="entry name" value="EGF"/>
    <property type="match status" value="2"/>
</dbReference>
<evidence type="ECO:0000256" key="15">
    <source>
        <dbReference type="PROSITE-ProRule" id="PRU00076"/>
    </source>
</evidence>
<dbReference type="Pfam" id="PF00594">
    <property type="entry name" value="Gla"/>
    <property type="match status" value="1"/>
</dbReference>
<dbReference type="InterPro" id="IPR001254">
    <property type="entry name" value="Trypsin_dom"/>
</dbReference>
<dbReference type="PROSITE" id="PS00135">
    <property type="entry name" value="TRYPSIN_SER"/>
    <property type="match status" value="1"/>
</dbReference>
<dbReference type="PANTHER" id="PTHR24278:SF28">
    <property type="entry name" value="COAGULATION FACTOR X"/>
    <property type="match status" value="1"/>
</dbReference>
<keyword evidence="12 15" id="KW-1015">Disulfide bond</keyword>
<feature type="active site" description="Charge relay system" evidence="14">
    <location>
        <position position="274"/>
    </location>
</feature>